<keyword evidence="3" id="KW-1185">Reference proteome</keyword>
<gene>
    <name evidence="2" type="ORF">FCN18_38715</name>
</gene>
<sequence>MTFQFPDHDGENRAVDTDQDRRAAVPEATGQGSAGGEVSDPVLTAEREDAFEFAQAQVRCGLAPVFVVERAVETPGVVDAGAGVGVAVEDCPATATEKEDQRIYRAVVRWRLLLATGSDKRVKDVPNADERSVEELSHGDDGLPGG</sequence>
<evidence type="ECO:0000256" key="1">
    <source>
        <dbReference type="SAM" id="MobiDB-lite"/>
    </source>
</evidence>
<dbReference type="Proteomes" id="UP000309992">
    <property type="component" value="Unassembled WGS sequence"/>
</dbReference>
<feature type="region of interest" description="Disordered" evidence="1">
    <location>
        <begin position="1"/>
        <end position="43"/>
    </location>
</feature>
<organism evidence="2 3">
    <name type="scientific">Prauserella endophytica</name>
    <dbReference type="NCBI Taxonomy" id="1592324"/>
    <lineage>
        <taxon>Bacteria</taxon>
        <taxon>Bacillati</taxon>
        <taxon>Actinomycetota</taxon>
        <taxon>Actinomycetes</taxon>
        <taxon>Pseudonocardiales</taxon>
        <taxon>Pseudonocardiaceae</taxon>
        <taxon>Prauserella</taxon>
        <taxon>Prauserella coralliicola group</taxon>
    </lineage>
</organism>
<comment type="caution">
    <text evidence="2">The sequence shown here is derived from an EMBL/GenBank/DDBJ whole genome shotgun (WGS) entry which is preliminary data.</text>
</comment>
<accession>A0ABY2RSQ8</accession>
<reference evidence="2 3" key="1">
    <citation type="journal article" date="2015" name="Antonie Van Leeuwenhoek">
        <title>Prauserella endophytica sp. nov., an endophytic actinobacterium isolated from Tamarix taklamakanensis.</title>
        <authorList>
            <person name="Liu J.M."/>
            <person name="Habden X."/>
            <person name="Guo L."/>
            <person name="Tuo L."/>
            <person name="Jiang Z.K."/>
            <person name="Liu S.W."/>
            <person name="Liu X.F."/>
            <person name="Chen L."/>
            <person name="Li R.F."/>
            <person name="Zhang Y.Q."/>
            <person name="Sun C.H."/>
        </authorList>
    </citation>
    <scope>NUCLEOTIDE SEQUENCE [LARGE SCALE GENOMIC DNA]</scope>
    <source>
        <strain evidence="2 3">CGMCC 4.7182</strain>
    </source>
</reference>
<protein>
    <submittedName>
        <fullName evidence="2">Uncharacterized protein</fullName>
    </submittedName>
</protein>
<evidence type="ECO:0000313" key="2">
    <source>
        <dbReference type="EMBL" id="TKG57747.1"/>
    </source>
</evidence>
<evidence type="ECO:0000313" key="3">
    <source>
        <dbReference type="Proteomes" id="UP000309992"/>
    </source>
</evidence>
<feature type="compositionally biased region" description="Basic and acidic residues" evidence="1">
    <location>
        <begin position="1"/>
        <end position="24"/>
    </location>
</feature>
<dbReference type="EMBL" id="SWMS01000064">
    <property type="protein sequence ID" value="TKG57747.1"/>
    <property type="molecule type" value="Genomic_DNA"/>
</dbReference>
<feature type="region of interest" description="Disordered" evidence="1">
    <location>
        <begin position="121"/>
        <end position="146"/>
    </location>
</feature>
<proteinExistence type="predicted"/>
<name>A0ABY2RSQ8_9PSEU</name>